<dbReference type="InterPro" id="IPR050486">
    <property type="entry name" value="Mannose-1P_guanyltransferase"/>
</dbReference>
<comment type="similarity">
    <text evidence="2">Belongs to the transferase hexapeptide repeat family.</text>
</comment>
<keyword evidence="6" id="KW-0342">GTP-binding</keyword>
<dbReference type="InterPro" id="IPR045233">
    <property type="entry name" value="GMPPB_N"/>
</dbReference>
<evidence type="ECO:0000256" key="3">
    <source>
        <dbReference type="ARBA" id="ARBA00012387"/>
    </source>
</evidence>
<dbReference type="Proteomes" id="UP000019763">
    <property type="component" value="Unassembled WGS sequence"/>
</dbReference>
<dbReference type="CDD" id="cd06425">
    <property type="entry name" value="M1P_guanylylT_B_like_N"/>
    <property type="match status" value="1"/>
</dbReference>
<dbReference type="AlphaFoldDB" id="A0A023B626"/>
<dbReference type="InterPro" id="IPR056729">
    <property type="entry name" value="GMPPB_C"/>
</dbReference>
<dbReference type="InterPro" id="IPR005835">
    <property type="entry name" value="NTP_transferase_dom"/>
</dbReference>
<dbReference type="Pfam" id="PF25087">
    <property type="entry name" value="GMPPB_C"/>
    <property type="match status" value="1"/>
</dbReference>
<dbReference type="OMA" id="GPNCWIC"/>
<evidence type="ECO:0000259" key="8">
    <source>
        <dbReference type="Pfam" id="PF25087"/>
    </source>
</evidence>
<dbReference type="PANTHER" id="PTHR22572">
    <property type="entry name" value="SUGAR-1-PHOSPHATE GUANYL TRANSFERASE"/>
    <property type="match status" value="1"/>
</dbReference>
<feature type="domain" description="Mannose-1-phosphate guanyltransferase C-terminal" evidence="8">
    <location>
        <begin position="298"/>
        <end position="407"/>
    </location>
</feature>
<dbReference type="InterPro" id="IPR018357">
    <property type="entry name" value="Hexapep_transf_CS"/>
</dbReference>
<evidence type="ECO:0000256" key="2">
    <source>
        <dbReference type="ARBA" id="ARBA00007274"/>
    </source>
</evidence>
<dbReference type="GeneID" id="22913032"/>
<proteinExistence type="inferred from homology"/>
<dbReference type="EMBL" id="AFNH02000634">
    <property type="protein sequence ID" value="EZG65034.1"/>
    <property type="molecule type" value="Genomic_DNA"/>
</dbReference>
<dbReference type="Gene3D" id="2.160.10.10">
    <property type="entry name" value="Hexapeptide repeat proteins"/>
    <property type="match status" value="1"/>
</dbReference>
<comment type="pathway">
    <text evidence="1">Nucleotide-sugar biosynthesis; GDP-alpha-D-mannose biosynthesis; GDP-alpha-D-mannose from alpha-D-mannose 1-phosphate (GTP route): step 1/1.</text>
</comment>
<dbReference type="OrthoDB" id="1733332at2759"/>
<feature type="domain" description="Nucleotidyl transferase" evidence="7">
    <location>
        <begin position="2"/>
        <end position="239"/>
    </location>
</feature>
<evidence type="ECO:0000313" key="10">
    <source>
        <dbReference type="Proteomes" id="UP000019763"/>
    </source>
</evidence>
<dbReference type="RefSeq" id="XP_011134110.1">
    <property type="nucleotide sequence ID" value="XM_011135808.1"/>
</dbReference>
<dbReference type="GO" id="GO:0004475">
    <property type="term" value="F:mannose-1-phosphate guanylyltransferase (GTP) activity"/>
    <property type="evidence" value="ECO:0007669"/>
    <property type="project" value="UniProtKB-EC"/>
</dbReference>
<dbReference type="Pfam" id="PF00483">
    <property type="entry name" value="NTP_transferase"/>
    <property type="match status" value="1"/>
</dbReference>
<dbReference type="GO" id="GO:0009298">
    <property type="term" value="P:GDP-mannose biosynthetic process"/>
    <property type="evidence" value="ECO:0007669"/>
    <property type="project" value="UniProtKB-UniPathway"/>
</dbReference>
<dbReference type="PROSITE" id="PS00101">
    <property type="entry name" value="HEXAPEP_TRANSFERASES"/>
    <property type="match status" value="1"/>
</dbReference>
<gene>
    <name evidence="9" type="ORF">GNI_084420</name>
</gene>
<protein>
    <recommendedName>
        <fullName evidence="3">mannose-1-phosphate guanylyltransferase</fullName>
        <ecNumber evidence="3">2.7.7.13</ecNumber>
    </recommendedName>
</protein>
<keyword evidence="10" id="KW-1185">Reference proteome</keyword>
<name>A0A023B626_GRENI</name>
<dbReference type="SUPFAM" id="SSF53448">
    <property type="entry name" value="Nucleotide-diphospho-sugar transferases"/>
    <property type="match status" value="1"/>
</dbReference>
<evidence type="ECO:0000256" key="6">
    <source>
        <dbReference type="ARBA" id="ARBA00023134"/>
    </source>
</evidence>
<dbReference type="UniPathway" id="UPA00126">
    <property type="reaction ID" value="UER00930"/>
</dbReference>
<dbReference type="InterPro" id="IPR029044">
    <property type="entry name" value="Nucleotide-diphossugar_trans"/>
</dbReference>
<evidence type="ECO:0000313" key="9">
    <source>
        <dbReference type="EMBL" id="EZG65034.1"/>
    </source>
</evidence>
<evidence type="ECO:0000259" key="7">
    <source>
        <dbReference type="Pfam" id="PF00483"/>
    </source>
</evidence>
<dbReference type="VEuPathDB" id="CryptoDB:GNI_084420"/>
<evidence type="ECO:0000256" key="4">
    <source>
        <dbReference type="ARBA" id="ARBA00022679"/>
    </source>
</evidence>
<dbReference type="GO" id="GO:0005525">
    <property type="term" value="F:GTP binding"/>
    <property type="evidence" value="ECO:0007669"/>
    <property type="project" value="UniProtKB-KW"/>
</dbReference>
<dbReference type="eggNOG" id="KOG1322">
    <property type="taxonomic scope" value="Eukaryota"/>
</dbReference>
<dbReference type="Gene3D" id="3.90.550.10">
    <property type="entry name" value="Spore Coat Polysaccharide Biosynthesis Protein SpsA, Chain A"/>
    <property type="match status" value="1"/>
</dbReference>
<keyword evidence="9" id="KW-0548">Nucleotidyltransferase</keyword>
<reference evidence="9" key="1">
    <citation type="submission" date="2013-12" db="EMBL/GenBank/DDBJ databases">
        <authorList>
            <person name="Omoto C.K."/>
            <person name="Sibley D."/>
            <person name="Venepally P."/>
            <person name="Hadjithomas M."/>
            <person name="Karamycheva S."/>
            <person name="Brunk B."/>
            <person name="Roos D."/>
            <person name="Caler E."/>
            <person name="Lorenzi H."/>
        </authorList>
    </citation>
    <scope>NUCLEOTIDE SEQUENCE</scope>
</reference>
<keyword evidence="4 9" id="KW-0808">Transferase</keyword>
<keyword evidence="5" id="KW-0547">Nucleotide-binding</keyword>
<dbReference type="EC" id="2.7.7.13" evidence="3"/>
<organism evidence="9 10">
    <name type="scientific">Gregarina niphandrodes</name>
    <name type="common">Septate eugregarine</name>
    <dbReference type="NCBI Taxonomy" id="110365"/>
    <lineage>
        <taxon>Eukaryota</taxon>
        <taxon>Sar</taxon>
        <taxon>Alveolata</taxon>
        <taxon>Apicomplexa</taxon>
        <taxon>Conoidasida</taxon>
        <taxon>Gregarinasina</taxon>
        <taxon>Eugregarinorida</taxon>
        <taxon>Gregarinidae</taxon>
        <taxon>Gregarina</taxon>
    </lineage>
</organism>
<sequence length="409" mass="45148">MKGLILVGGYGTRLRPLTLSVPKPLIHFCNKPIVEYQIRALVELGVKHVILAVAYQPDAMKDALRRLETKYNIRISCSIEDEPLLTAGPIRLAESMLMEREEGEQDADLFYVFNSDIIAEYPLKEMLKFHKQHGKEGTICLTKVKDPSLFGVVLSDPVTGQISRFIEKPQEWINDDINAGIYLFNTSMIRRIEHRPVSIEKEIFPRMCQDGQLYSYQLPGYWADIGKPRDFLDGTRLYLQALQEKQSSSLAVSRPSAVGHCPVGRHAADPPSGETTTSPSLEACGKDKPPDAITGSSIIGNVLIHPSASVGDDCQIGPDVTIGQNCVIKPGCRISNTALMADVTIESHTKIDQSIIGWNSRVGSWVRIDGLTVLGQNVKISKEVHINGAFVLPHKVINTSITEPGQIIM</sequence>
<accession>A0A023B626</accession>
<evidence type="ECO:0000256" key="5">
    <source>
        <dbReference type="ARBA" id="ARBA00022741"/>
    </source>
</evidence>
<dbReference type="FunFam" id="3.90.550.10:FF:000013">
    <property type="entry name" value="mannose-1-phosphate guanyltransferase beta"/>
    <property type="match status" value="1"/>
</dbReference>
<comment type="caution">
    <text evidence="9">The sequence shown here is derived from an EMBL/GenBank/DDBJ whole genome shotgun (WGS) entry which is preliminary data.</text>
</comment>
<evidence type="ECO:0000256" key="1">
    <source>
        <dbReference type="ARBA" id="ARBA00004823"/>
    </source>
</evidence>